<comment type="similarity">
    <text evidence="1">Belongs to the fatty acid desaturase type 1 family.</text>
</comment>
<comment type="caution">
    <text evidence="7">The sequence shown here is derived from an EMBL/GenBank/DDBJ whole genome shotgun (WGS) entry which is preliminary data.</text>
</comment>
<gene>
    <name evidence="7" type="ORF">C1H46_010187</name>
</gene>
<evidence type="ECO:0000259" key="6">
    <source>
        <dbReference type="Pfam" id="PF11960"/>
    </source>
</evidence>
<evidence type="ECO:0000256" key="1">
    <source>
        <dbReference type="ARBA" id="ARBA00009295"/>
    </source>
</evidence>
<evidence type="ECO:0000256" key="5">
    <source>
        <dbReference type="ARBA" id="ARBA00023160"/>
    </source>
</evidence>
<dbReference type="GO" id="GO:0016717">
    <property type="term" value="F:oxidoreductase activity, acting on paired donors, with oxidation of a pair of donors resulting in the reduction of molecular oxygen to two molecules of water"/>
    <property type="evidence" value="ECO:0007669"/>
    <property type="project" value="InterPro"/>
</dbReference>
<dbReference type="GO" id="GO:0006633">
    <property type="term" value="P:fatty acid biosynthetic process"/>
    <property type="evidence" value="ECO:0007669"/>
    <property type="project" value="UniProtKB-KW"/>
</dbReference>
<sequence>MMRENQSSKNSKPVKLKLSSALDSLSLFLQWQQLLLRLPWRSINALIENRSSRPLGIWAPPHKAFDVVRACSAIKLDSYFPERLKPMTNTEKMMRYIRYSLNRSVEEEEERVNDVNGGRDGEDEVEFDLGAPLPFKLADVKTAIPKHCWVRDPWRSMNLLNNKQPWPPP</sequence>
<feature type="domain" description="Fatty acid desaturase N-terminal" evidence="6">
    <location>
        <begin position="103"/>
        <end position="158"/>
    </location>
</feature>
<evidence type="ECO:0000256" key="4">
    <source>
        <dbReference type="ARBA" id="ARBA00023002"/>
    </source>
</evidence>
<dbReference type="AlphaFoldDB" id="A0A540N0Z4"/>
<dbReference type="InterPro" id="IPR021863">
    <property type="entry name" value="FAS_N"/>
</dbReference>
<keyword evidence="5" id="KW-0443">Lipid metabolism</keyword>
<dbReference type="STRING" id="106549.A0A540N0Z4"/>
<dbReference type="Proteomes" id="UP000315295">
    <property type="component" value="Unassembled WGS sequence"/>
</dbReference>
<keyword evidence="3" id="KW-0276">Fatty acid metabolism</keyword>
<proteinExistence type="inferred from homology"/>
<evidence type="ECO:0000256" key="3">
    <source>
        <dbReference type="ARBA" id="ARBA00022832"/>
    </source>
</evidence>
<keyword evidence="4" id="KW-0560">Oxidoreductase</keyword>
<evidence type="ECO:0000256" key="2">
    <source>
        <dbReference type="ARBA" id="ARBA00022516"/>
    </source>
</evidence>
<dbReference type="Pfam" id="PF11960">
    <property type="entry name" value="DUF3474"/>
    <property type="match status" value="1"/>
</dbReference>
<evidence type="ECO:0000313" key="8">
    <source>
        <dbReference type="Proteomes" id="UP000315295"/>
    </source>
</evidence>
<organism evidence="7 8">
    <name type="scientific">Malus baccata</name>
    <name type="common">Siberian crab apple</name>
    <name type="synonym">Pyrus baccata</name>
    <dbReference type="NCBI Taxonomy" id="106549"/>
    <lineage>
        <taxon>Eukaryota</taxon>
        <taxon>Viridiplantae</taxon>
        <taxon>Streptophyta</taxon>
        <taxon>Embryophyta</taxon>
        <taxon>Tracheophyta</taxon>
        <taxon>Spermatophyta</taxon>
        <taxon>Magnoliopsida</taxon>
        <taxon>eudicotyledons</taxon>
        <taxon>Gunneridae</taxon>
        <taxon>Pentapetalae</taxon>
        <taxon>rosids</taxon>
        <taxon>fabids</taxon>
        <taxon>Rosales</taxon>
        <taxon>Rosaceae</taxon>
        <taxon>Amygdaloideae</taxon>
        <taxon>Maleae</taxon>
        <taxon>Malus</taxon>
    </lineage>
</organism>
<keyword evidence="8" id="KW-1185">Reference proteome</keyword>
<reference evidence="7 8" key="1">
    <citation type="journal article" date="2019" name="G3 (Bethesda)">
        <title>Sequencing of a Wild Apple (Malus baccata) Genome Unravels the Differences Between Cultivated and Wild Apple Species Regarding Disease Resistance and Cold Tolerance.</title>
        <authorList>
            <person name="Chen X."/>
        </authorList>
    </citation>
    <scope>NUCLEOTIDE SEQUENCE [LARGE SCALE GENOMIC DNA]</scope>
    <source>
        <strain evidence="8">cv. Shandingzi</strain>
        <tissue evidence="7">Leaves</tissue>
    </source>
</reference>
<name>A0A540N0Z4_MALBA</name>
<keyword evidence="5" id="KW-0275">Fatty acid biosynthesis</keyword>
<accession>A0A540N0Z4</accession>
<evidence type="ECO:0000313" key="7">
    <source>
        <dbReference type="EMBL" id="TQE04193.1"/>
    </source>
</evidence>
<protein>
    <recommendedName>
        <fullName evidence="6">Fatty acid desaturase N-terminal domain-containing protein</fullName>
    </recommendedName>
</protein>
<keyword evidence="2" id="KW-0444">Lipid biosynthesis</keyword>
<dbReference type="EMBL" id="VIEB01000144">
    <property type="protein sequence ID" value="TQE04193.1"/>
    <property type="molecule type" value="Genomic_DNA"/>
</dbReference>